<gene>
    <name evidence="2" type="ORF">OCH239_02940</name>
</gene>
<name>X7EH97_9RHOB</name>
<proteinExistence type="predicted"/>
<accession>X7EH97</accession>
<dbReference type="AlphaFoldDB" id="X7EH97"/>
<dbReference type="STRING" id="1449350.OCH239_02940"/>
<evidence type="ECO:0000256" key="1">
    <source>
        <dbReference type="SAM" id="Coils"/>
    </source>
</evidence>
<dbReference type="eggNOG" id="ENOG5032FDX">
    <property type="taxonomic scope" value="Bacteria"/>
</dbReference>
<feature type="coiled-coil region" evidence="1">
    <location>
        <begin position="6"/>
        <end position="33"/>
    </location>
</feature>
<dbReference type="OrthoDB" id="7869139at2"/>
<reference evidence="2 3" key="1">
    <citation type="submission" date="2014-01" db="EMBL/GenBank/DDBJ databases">
        <title>Roseivivax halodurans JCM 10272 Genome Sequencing.</title>
        <authorList>
            <person name="Lai Q."/>
            <person name="Li G."/>
            <person name="Shao Z."/>
        </authorList>
    </citation>
    <scope>NUCLEOTIDE SEQUENCE [LARGE SCALE GENOMIC DNA]</scope>
    <source>
        <strain evidence="2 3">JCM 10272</strain>
    </source>
</reference>
<protein>
    <submittedName>
        <fullName evidence="2">Uncharacterized protein</fullName>
    </submittedName>
</protein>
<dbReference type="RefSeq" id="WP_037262513.1">
    <property type="nucleotide sequence ID" value="NZ_JALZ01000010.1"/>
</dbReference>
<sequence length="69" mass="7617">MSDAVSKELLAEIRLMREEMSELHDELDIVHQKVDGLSVLLTMLAGASVEVEEDDMAAMMAELGDDNPQ</sequence>
<evidence type="ECO:0000313" key="2">
    <source>
        <dbReference type="EMBL" id="ETX14581.1"/>
    </source>
</evidence>
<dbReference type="Proteomes" id="UP000022447">
    <property type="component" value="Unassembled WGS sequence"/>
</dbReference>
<organism evidence="2 3">
    <name type="scientific">Roseivivax halodurans JCM 10272</name>
    <dbReference type="NCBI Taxonomy" id="1449350"/>
    <lineage>
        <taxon>Bacteria</taxon>
        <taxon>Pseudomonadati</taxon>
        <taxon>Pseudomonadota</taxon>
        <taxon>Alphaproteobacteria</taxon>
        <taxon>Rhodobacterales</taxon>
        <taxon>Roseobacteraceae</taxon>
        <taxon>Roseivivax</taxon>
    </lineage>
</organism>
<keyword evidence="1" id="KW-0175">Coiled coil</keyword>
<comment type="caution">
    <text evidence="2">The sequence shown here is derived from an EMBL/GenBank/DDBJ whole genome shotgun (WGS) entry which is preliminary data.</text>
</comment>
<keyword evidence="3" id="KW-1185">Reference proteome</keyword>
<dbReference type="EMBL" id="JALZ01000010">
    <property type="protein sequence ID" value="ETX14581.1"/>
    <property type="molecule type" value="Genomic_DNA"/>
</dbReference>
<evidence type="ECO:0000313" key="3">
    <source>
        <dbReference type="Proteomes" id="UP000022447"/>
    </source>
</evidence>